<dbReference type="KEGG" id="daq:DAQ1742_01946"/>
<evidence type="ECO:0000313" key="2">
    <source>
        <dbReference type="Proteomes" id="UP000294820"/>
    </source>
</evidence>
<keyword evidence="2" id="KW-1185">Reference proteome</keyword>
<proteinExistence type="predicted"/>
<gene>
    <name evidence="1" type="ORF">DAQ1742_01946</name>
</gene>
<evidence type="ECO:0000313" key="1">
    <source>
        <dbReference type="EMBL" id="SLM62876.1"/>
    </source>
</evidence>
<name>A0A375AAD9_9GAMM</name>
<sequence>MQQNNGGEGITGGGITVLFDVILIYVALWQQGDSVAEGKPYPCPPAPALIELQARGGQALV</sequence>
<organism evidence="1 2">
    <name type="scientific">Dickeya aquatica</name>
    <dbReference type="NCBI Taxonomy" id="1401087"/>
    <lineage>
        <taxon>Bacteria</taxon>
        <taxon>Pseudomonadati</taxon>
        <taxon>Pseudomonadota</taxon>
        <taxon>Gammaproteobacteria</taxon>
        <taxon>Enterobacterales</taxon>
        <taxon>Pectobacteriaceae</taxon>
        <taxon>Dickeya</taxon>
    </lineage>
</organism>
<dbReference type="EMBL" id="LT615367">
    <property type="protein sequence ID" value="SLM62876.1"/>
    <property type="molecule type" value="Genomic_DNA"/>
</dbReference>
<accession>A0A375AAD9</accession>
<reference evidence="1 2" key="1">
    <citation type="submission" date="2016-09" db="EMBL/GenBank/DDBJ databases">
        <authorList>
            <person name="Reverchon S."/>
            <person name="Nasser W."/>
            <person name="Leonard S."/>
            <person name="Brochier C."/>
            <person name="Duprey A."/>
        </authorList>
    </citation>
    <scope>NUCLEOTIDE SEQUENCE [LARGE SCALE GENOMIC DNA]</scope>
    <source>
        <strain evidence="1 2">174/2</strain>
    </source>
</reference>
<dbReference type="Proteomes" id="UP000294820">
    <property type="component" value="Chromosome 1"/>
</dbReference>
<protein>
    <submittedName>
        <fullName evidence="1">Uncharacterized protein</fullName>
    </submittedName>
</protein>
<dbReference type="AlphaFoldDB" id="A0A375AAD9"/>